<accession>A0ABT5MH44</accession>
<dbReference type="Pfam" id="PF12802">
    <property type="entry name" value="MarR_2"/>
    <property type="match status" value="1"/>
</dbReference>
<evidence type="ECO:0000313" key="4">
    <source>
        <dbReference type="EMBL" id="MDD0815904.1"/>
    </source>
</evidence>
<dbReference type="RefSeq" id="WP_273927596.1">
    <property type="nucleotide sequence ID" value="NZ_JAQSIO010000005.1"/>
</dbReference>
<keyword evidence="1" id="KW-0808">Transferase</keyword>
<evidence type="ECO:0000256" key="1">
    <source>
        <dbReference type="ARBA" id="ARBA00022679"/>
    </source>
</evidence>
<name>A0ABT5MH44_9BURK</name>
<evidence type="ECO:0000259" key="3">
    <source>
        <dbReference type="PROSITE" id="PS51186"/>
    </source>
</evidence>
<dbReference type="SMART" id="SM00347">
    <property type="entry name" value="HTH_MARR"/>
    <property type="match status" value="1"/>
</dbReference>
<dbReference type="SUPFAM" id="SSF55729">
    <property type="entry name" value="Acyl-CoA N-acyltransferases (Nat)"/>
    <property type="match status" value="1"/>
</dbReference>
<sequence>MNTSSSTDAVSALHADIDSVRRFSRFYTRQLGLLDEGLLATGFTLTEARLLYELAQGAELTASQLVRELALDAGYLSRLLKKFEQQGWLLREPDPSDARQSHLQLSASGQAAFAPLDRGSREQVQQWLKTLSPLQRQDLQHAMQTVQTLLAAPPAPAGSLHLRGLRPGDLGWVVHRQALLYSHEYGWDASFEALVAEIVAKYQQNFDASGENAWIAEWQGRPVGSVFVVRESATVAKLRLLYVEAEARGLGLGRQLVQRCIDFARERGYQTLKLWTNDVLSSARHIYQSTGFELVASEPHHSFGHDLIGEHWTLTL</sequence>
<protein>
    <submittedName>
        <fullName evidence="4">Bifunctional helix-turn-helix transcriptional regulator/GNAT family N-acetyltransferase</fullName>
    </submittedName>
</protein>
<reference evidence="4 5" key="1">
    <citation type="submission" date="2023-02" db="EMBL/GenBank/DDBJ databases">
        <title>Bacterial whole genome sequence for Curvibacter sp. HBC28.</title>
        <authorList>
            <person name="Le V."/>
            <person name="Ko S.-R."/>
            <person name="Ahn C.-Y."/>
            <person name="Oh H.-M."/>
        </authorList>
    </citation>
    <scope>NUCLEOTIDE SEQUENCE [LARGE SCALE GENOMIC DNA]</scope>
    <source>
        <strain evidence="4 5">HBC28</strain>
    </source>
</reference>
<dbReference type="PROSITE" id="PS50995">
    <property type="entry name" value="HTH_MARR_2"/>
    <property type="match status" value="1"/>
</dbReference>
<evidence type="ECO:0000259" key="2">
    <source>
        <dbReference type="PROSITE" id="PS50995"/>
    </source>
</evidence>
<dbReference type="Gene3D" id="1.10.10.10">
    <property type="entry name" value="Winged helix-like DNA-binding domain superfamily/Winged helix DNA-binding domain"/>
    <property type="match status" value="1"/>
</dbReference>
<dbReference type="PANTHER" id="PTHR13947:SF37">
    <property type="entry name" value="LD18367P"/>
    <property type="match status" value="1"/>
</dbReference>
<proteinExistence type="predicted"/>
<dbReference type="InterPro" id="IPR036390">
    <property type="entry name" value="WH_DNA-bd_sf"/>
</dbReference>
<dbReference type="InterPro" id="IPR036388">
    <property type="entry name" value="WH-like_DNA-bd_sf"/>
</dbReference>
<dbReference type="Pfam" id="PF00583">
    <property type="entry name" value="Acetyltransf_1"/>
    <property type="match status" value="1"/>
</dbReference>
<dbReference type="SUPFAM" id="SSF46785">
    <property type="entry name" value="Winged helix' DNA-binding domain"/>
    <property type="match status" value="1"/>
</dbReference>
<feature type="domain" description="HTH marR-type" evidence="2">
    <location>
        <begin position="10"/>
        <end position="148"/>
    </location>
</feature>
<dbReference type="PANTHER" id="PTHR13947">
    <property type="entry name" value="GNAT FAMILY N-ACETYLTRANSFERASE"/>
    <property type="match status" value="1"/>
</dbReference>
<dbReference type="InterPro" id="IPR000182">
    <property type="entry name" value="GNAT_dom"/>
</dbReference>
<dbReference type="Proteomes" id="UP001528672">
    <property type="component" value="Unassembled WGS sequence"/>
</dbReference>
<evidence type="ECO:0000313" key="5">
    <source>
        <dbReference type="Proteomes" id="UP001528672"/>
    </source>
</evidence>
<dbReference type="EMBL" id="JAQSIO010000005">
    <property type="protein sequence ID" value="MDD0815904.1"/>
    <property type="molecule type" value="Genomic_DNA"/>
</dbReference>
<feature type="domain" description="N-acetyltransferase" evidence="3">
    <location>
        <begin position="160"/>
        <end position="316"/>
    </location>
</feature>
<dbReference type="Gene3D" id="3.40.630.30">
    <property type="match status" value="1"/>
</dbReference>
<dbReference type="InterPro" id="IPR050769">
    <property type="entry name" value="NAT_camello-type"/>
</dbReference>
<dbReference type="InterPro" id="IPR016181">
    <property type="entry name" value="Acyl_CoA_acyltransferase"/>
</dbReference>
<dbReference type="CDD" id="cd04301">
    <property type="entry name" value="NAT_SF"/>
    <property type="match status" value="1"/>
</dbReference>
<organism evidence="4 5">
    <name type="scientific">Curvibacter microcysteis</name>
    <dbReference type="NCBI Taxonomy" id="3026419"/>
    <lineage>
        <taxon>Bacteria</taxon>
        <taxon>Pseudomonadati</taxon>
        <taxon>Pseudomonadota</taxon>
        <taxon>Betaproteobacteria</taxon>
        <taxon>Burkholderiales</taxon>
        <taxon>Comamonadaceae</taxon>
        <taxon>Curvibacter</taxon>
    </lineage>
</organism>
<dbReference type="PROSITE" id="PS51186">
    <property type="entry name" value="GNAT"/>
    <property type="match status" value="1"/>
</dbReference>
<dbReference type="InterPro" id="IPR000835">
    <property type="entry name" value="HTH_MarR-typ"/>
</dbReference>
<comment type="caution">
    <text evidence="4">The sequence shown here is derived from an EMBL/GenBank/DDBJ whole genome shotgun (WGS) entry which is preliminary data.</text>
</comment>
<gene>
    <name evidence="4" type="ORF">PSQ39_14805</name>
</gene>
<keyword evidence="5" id="KW-1185">Reference proteome</keyword>